<keyword evidence="2" id="KW-1185">Reference proteome</keyword>
<reference evidence="1 2" key="1">
    <citation type="journal article" date="2018" name="Sci. Rep.">
        <title>Genomic signatures of local adaptation to the degree of environmental predictability in rotifers.</title>
        <authorList>
            <person name="Franch-Gras L."/>
            <person name="Hahn C."/>
            <person name="Garcia-Roger E.M."/>
            <person name="Carmona M.J."/>
            <person name="Serra M."/>
            <person name="Gomez A."/>
        </authorList>
    </citation>
    <scope>NUCLEOTIDE SEQUENCE [LARGE SCALE GENOMIC DNA]</scope>
    <source>
        <strain evidence="1">HYR1</strain>
    </source>
</reference>
<gene>
    <name evidence="1" type="ORF">BpHYR1_053893</name>
</gene>
<sequence length="124" mass="14152">MSWSELVGGGKIREESRVIRVSVTKVVSEIREIENNGVFSGIGKEGEEKVLKILKMDRSSVKSQRRISWKKKNTDNSGKTIDKIIVEFKDLIGKQTAMKNARNLRDSSFKHVFINPDKTSDERE</sequence>
<evidence type="ECO:0000313" key="2">
    <source>
        <dbReference type="Proteomes" id="UP000276133"/>
    </source>
</evidence>
<feature type="non-terminal residue" evidence="1">
    <location>
        <position position="124"/>
    </location>
</feature>
<name>A0A3M7T1Q1_BRAPC</name>
<evidence type="ECO:0000313" key="1">
    <source>
        <dbReference type="EMBL" id="RNA41859.1"/>
    </source>
</evidence>
<protein>
    <recommendedName>
        <fullName evidence="3">Endonuclease-reverse transcriptase</fullName>
    </recommendedName>
</protein>
<dbReference type="Proteomes" id="UP000276133">
    <property type="component" value="Unassembled WGS sequence"/>
</dbReference>
<organism evidence="1 2">
    <name type="scientific">Brachionus plicatilis</name>
    <name type="common">Marine rotifer</name>
    <name type="synonym">Brachionus muelleri</name>
    <dbReference type="NCBI Taxonomy" id="10195"/>
    <lineage>
        <taxon>Eukaryota</taxon>
        <taxon>Metazoa</taxon>
        <taxon>Spiralia</taxon>
        <taxon>Gnathifera</taxon>
        <taxon>Rotifera</taxon>
        <taxon>Eurotatoria</taxon>
        <taxon>Monogononta</taxon>
        <taxon>Pseudotrocha</taxon>
        <taxon>Ploima</taxon>
        <taxon>Brachionidae</taxon>
        <taxon>Brachionus</taxon>
    </lineage>
</organism>
<dbReference type="AlphaFoldDB" id="A0A3M7T1Q1"/>
<proteinExistence type="predicted"/>
<comment type="caution">
    <text evidence="1">The sequence shown here is derived from an EMBL/GenBank/DDBJ whole genome shotgun (WGS) entry which is preliminary data.</text>
</comment>
<accession>A0A3M7T1Q1</accession>
<dbReference type="EMBL" id="REGN01000442">
    <property type="protein sequence ID" value="RNA41859.1"/>
    <property type="molecule type" value="Genomic_DNA"/>
</dbReference>
<evidence type="ECO:0008006" key="3">
    <source>
        <dbReference type="Google" id="ProtNLM"/>
    </source>
</evidence>